<dbReference type="InterPro" id="IPR032675">
    <property type="entry name" value="LRR_dom_sf"/>
</dbReference>
<proteinExistence type="predicted"/>
<dbReference type="Pfam" id="PF00560">
    <property type="entry name" value="LRR_1"/>
    <property type="match status" value="2"/>
</dbReference>
<evidence type="ECO:0000313" key="1">
    <source>
        <dbReference type="EMBL" id="CAI0475607.1"/>
    </source>
</evidence>
<dbReference type="InterPro" id="IPR001611">
    <property type="entry name" value="Leu-rich_rpt"/>
</dbReference>
<evidence type="ECO:0000313" key="2">
    <source>
        <dbReference type="EMBL" id="CAI0540605.1"/>
    </source>
</evidence>
<dbReference type="Gene3D" id="3.80.10.10">
    <property type="entry name" value="Ribonuclease Inhibitor"/>
    <property type="match status" value="1"/>
</dbReference>
<sequence length="47" mass="5255">MDFSHNKLSGPITPEISQCKLLTFVDLSRNQLSGEIPNEITAIRILN</sequence>
<dbReference type="SUPFAM" id="SSF52058">
    <property type="entry name" value="L domain-like"/>
    <property type="match status" value="1"/>
</dbReference>
<accession>A0AAV0Q6S2</accession>
<dbReference type="AlphaFoldDB" id="A0AAV0Q6S2"/>
<protein>
    <submittedName>
        <fullName evidence="2">Uncharacterized protein</fullName>
    </submittedName>
</protein>
<keyword evidence="3" id="KW-1185">Reference proteome</keyword>
<gene>
    <name evidence="1" type="ORF">LITE_LOCUS40466</name>
    <name evidence="2" type="ORF">LITE_LOCUS41771</name>
</gene>
<name>A0AAV0Q6S2_9ROSI</name>
<dbReference type="EMBL" id="CAMGYJ010000009">
    <property type="protein sequence ID" value="CAI0540605.1"/>
    <property type="molecule type" value="Genomic_DNA"/>
</dbReference>
<comment type="caution">
    <text evidence="2">The sequence shown here is derived from an EMBL/GenBank/DDBJ whole genome shotgun (WGS) entry which is preliminary data.</text>
</comment>
<reference evidence="2" key="1">
    <citation type="submission" date="2022-08" db="EMBL/GenBank/DDBJ databases">
        <authorList>
            <person name="Gutierrez-Valencia J."/>
        </authorList>
    </citation>
    <scope>NUCLEOTIDE SEQUENCE</scope>
</reference>
<organism evidence="2 3">
    <name type="scientific">Linum tenue</name>
    <dbReference type="NCBI Taxonomy" id="586396"/>
    <lineage>
        <taxon>Eukaryota</taxon>
        <taxon>Viridiplantae</taxon>
        <taxon>Streptophyta</taxon>
        <taxon>Embryophyta</taxon>
        <taxon>Tracheophyta</taxon>
        <taxon>Spermatophyta</taxon>
        <taxon>Magnoliopsida</taxon>
        <taxon>eudicotyledons</taxon>
        <taxon>Gunneridae</taxon>
        <taxon>Pentapetalae</taxon>
        <taxon>rosids</taxon>
        <taxon>fabids</taxon>
        <taxon>Malpighiales</taxon>
        <taxon>Linaceae</taxon>
        <taxon>Linum</taxon>
    </lineage>
</organism>
<dbReference type="PANTHER" id="PTHR48065">
    <property type="entry name" value="OS10G0469600 PROTEIN"/>
    <property type="match status" value="1"/>
</dbReference>
<dbReference type="PANTHER" id="PTHR48065:SF11">
    <property type="entry name" value="OS11G0213300 PROTEIN"/>
    <property type="match status" value="1"/>
</dbReference>
<dbReference type="EMBL" id="CAMGYJ010000009">
    <property type="protein sequence ID" value="CAI0475607.1"/>
    <property type="molecule type" value="Genomic_DNA"/>
</dbReference>
<evidence type="ECO:0000313" key="3">
    <source>
        <dbReference type="Proteomes" id="UP001154282"/>
    </source>
</evidence>
<dbReference type="Proteomes" id="UP001154282">
    <property type="component" value="Unassembled WGS sequence"/>
</dbReference>